<reference evidence="4 5" key="1">
    <citation type="submission" date="2024-03" db="EMBL/GenBank/DDBJ databases">
        <title>A high-quality draft genome sequence of Diaporthe vaccinii, a causative agent of upright dieback and viscid rot disease in cranberry plants.</title>
        <authorList>
            <person name="Sarrasin M."/>
            <person name="Lang B.F."/>
            <person name="Burger G."/>
        </authorList>
    </citation>
    <scope>NUCLEOTIDE SEQUENCE [LARGE SCALE GENOMIC DNA]</scope>
    <source>
        <strain evidence="4 5">IS7</strain>
    </source>
</reference>
<feature type="compositionally biased region" description="Basic and acidic residues" evidence="2">
    <location>
        <begin position="243"/>
        <end position="255"/>
    </location>
</feature>
<proteinExistence type="predicted"/>
<feature type="compositionally biased region" description="Polar residues" evidence="2">
    <location>
        <begin position="754"/>
        <end position="767"/>
    </location>
</feature>
<feature type="region of interest" description="Disordered" evidence="2">
    <location>
        <begin position="282"/>
        <end position="305"/>
    </location>
</feature>
<feature type="domain" description="BRCT" evidence="3">
    <location>
        <begin position="332"/>
        <end position="427"/>
    </location>
</feature>
<dbReference type="PANTHER" id="PTHR13561:SF20">
    <property type="entry name" value="DNA TOPOISOMERASE 2-BINDING PROTEIN 1"/>
    <property type="match status" value="1"/>
</dbReference>
<organism evidence="4 5">
    <name type="scientific">Diaporthe vaccinii</name>
    <dbReference type="NCBI Taxonomy" id="105482"/>
    <lineage>
        <taxon>Eukaryota</taxon>
        <taxon>Fungi</taxon>
        <taxon>Dikarya</taxon>
        <taxon>Ascomycota</taxon>
        <taxon>Pezizomycotina</taxon>
        <taxon>Sordariomycetes</taxon>
        <taxon>Sordariomycetidae</taxon>
        <taxon>Diaporthales</taxon>
        <taxon>Diaporthaceae</taxon>
        <taxon>Diaporthe</taxon>
        <taxon>Diaporthe eres species complex</taxon>
    </lineage>
</organism>
<evidence type="ECO:0000313" key="4">
    <source>
        <dbReference type="EMBL" id="KAL2280891.1"/>
    </source>
</evidence>
<feature type="compositionally biased region" description="Polar residues" evidence="2">
    <location>
        <begin position="535"/>
        <end position="551"/>
    </location>
</feature>
<dbReference type="SUPFAM" id="SSF52113">
    <property type="entry name" value="BRCT domain"/>
    <property type="match status" value="4"/>
</dbReference>
<accession>A0ABR4EEQ6</accession>
<keyword evidence="5" id="KW-1185">Reference proteome</keyword>
<comment type="caution">
    <text evidence="4">The sequence shown here is derived from an EMBL/GenBank/DDBJ whole genome shotgun (WGS) entry which is preliminary data.</text>
</comment>
<dbReference type="InterPro" id="IPR001357">
    <property type="entry name" value="BRCT_dom"/>
</dbReference>
<dbReference type="InterPro" id="IPR036420">
    <property type="entry name" value="BRCT_dom_sf"/>
</dbReference>
<evidence type="ECO:0000259" key="3">
    <source>
        <dbReference type="PROSITE" id="PS50172"/>
    </source>
</evidence>
<dbReference type="CDD" id="cd18433">
    <property type="entry name" value="BRCT_Rad4_rpt3"/>
    <property type="match status" value="1"/>
</dbReference>
<evidence type="ECO:0000313" key="5">
    <source>
        <dbReference type="Proteomes" id="UP001600888"/>
    </source>
</evidence>
<feature type="region of interest" description="Disordered" evidence="2">
    <location>
        <begin position="534"/>
        <end position="909"/>
    </location>
</feature>
<feature type="compositionally biased region" description="Polar residues" evidence="2">
    <location>
        <begin position="797"/>
        <end position="809"/>
    </location>
</feature>
<feature type="region of interest" description="Disordered" evidence="2">
    <location>
        <begin position="240"/>
        <end position="265"/>
    </location>
</feature>
<feature type="domain" description="BRCT" evidence="3">
    <location>
        <begin position="439"/>
        <end position="525"/>
    </location>
</feature>
<dbReference type="PANTHER" id="PTHR13561">
    <property type="entry name" value="DNA REPLICATION REGULATOR DPB11-RELATED"/>
    <property type="match status" value="1"/>
</dbReference>
<dbReference type="InterPro" id="IPR059215">
    <property type="entry name" value="BRCT2_TopBP1-like"/>
</dbReference>
<feature type="compositionally biased region" description="Basic and acidic residues" evidence="2">
    <location>
        <begin position="617"/>
        <end position="645"/>
    </location>
</feature>
<evidence type="ECO:0000256" key="2">
    <source>
        <dbReference type="SAM" id="MobiDB-lite"/>
    </source>
</evidence>
<gene>
    <name evidence="4" type="ORF">FJTKL_12203</name>
</gene>
<feature type="compositionally biased region" description="Polar residues" evidence="2">
    <location>
        <begin position="596"/>
        <end position="607"/>
    </location>
</feature>
<feature type="compositionally biased region" description="Basic and acidic residues" evidence="2">
    <location>
        <begin position="715"/>
        <end position="734"/>
    </location>
</feature>
<sequence length="909" mass="98186">MDSPPASSDHGEEAFDHSHPFAGVVVCCTSIPTDLRATIAKKTDELGGIHKYDLTPDVTHLIVGEYDTPKYRHVAKERPDIKAMAVGWVDAVRNLWVRDEQIDFRALEKEWTLKAFETGGGAIDENQGVGPKTTLNCCLTGFDEPTMRQEIIDKIKSHGGSYTGDLSRQVSHLIVYRPEGKKYLAARNWGLHIVGLKWVYDCVERGMILDEKAYDPLLSEEEIGYGAWNRKASANRRISLGKRQREAAAKQEQGRRKLRKTASMKLNSQRDNMWGEILRQPSVDQSASHHAEEPTQPLPSDSVLRSNASISRVSESVDTGRSRSPFVGAENKGDNIFASCCLYAFGFPPRQTDVLVNTVSSLGGLVVGSLADITTSEGMIRRFVIVPQSADQKSLPLLPDGVDLITECFVERCLHRKVLLDPKDHVIGRPFPVFPIEGFEKLSICTAGFTDVDLLQVGKSIRQLGARFEERFNAESSLLLCASLSAVRKQKLDLALLWNVPVIKAEWLWACISQGKRLSTKPFLFPELKARTTTEKSATSKPLNRSKSTSDVSKKLTPKSLPERTEKPGRASLPGPDMSAFDPTPLVSTEPPLSHARTSTRNDSNAATEFETALTHQSREKPPSQRPEARPSSRNDSRPLGEKSANELNKTSAKDTPQSPQRKPLTRVRSEVCDSEAGDDDEGLDAPNDDDPTPQPAARPDPDEGPDAAAAAAAELEKERRIQREKAEKAEAERLALSSKLTSLLGGAPANPATAETSRNNSYNSDSAAAAAAAAGKDDARPASRRKRRDVIGRAISNASVASTGSADSSAGLGRSAVINEGAEGSSQEGEGGAGEGGAPAASTQVEYDDPEAKISKERLVSKMLRGGRGGGGGATEAPRSVETGAGNKVKPAPAASGRAFGGRSMRPR</sequence>
<dbReference type="Proteomes" id="UP001600888">
    <property type="component" value="Unassembled WGS sequence"/>
</dbReference>
<dbReference type="Pfam" id="PF12738">
    <property type="entry name" value="PTCB-BRCT"/>
    <property type="match status" value="2"/>
</dbReference>
<dbReference type="Gene3D" id="3.40.50.10190">
    <property type="entry name" value="BRCT domain"/>
    <property type="match status" value="4"/>
</dbReference>
<protein>
    <recommendedName>
        <fullName evidence="3">BRCT domain-containing protein</fullName>
    </recommendedName>
</protein>
<evidence type="ECO:0000256" key="1">
    <source>
        <dbReference type="ARBA" id="ARBA00022737"/>
    </source>
</evidence>
<name>A0ABR4EEQ6_9PEZI</name>
<dbReference type="Pfam" id="PF00533">
    <property type="entry name" value="BRCT"/>
    <property type="match status" value="1"/>
</dbReference>
<keyword evidence="1" id="KW-0677">Repeat</keyword>
<feature type="domain" description="BRCT" evidence="3">
    <location>
        <begin position="16"/>
        <end position="89"/>
    </location>
</feature>
<dbReference type="PROSITE" id="PS50172">
    <property type="entry name" value="BRCT"/>
    <property type="match status" value="4"/>
</dbReference>
<dbReference type="EMBL" id="JBAWTH010000062">
    <property type="protein sequence ID" value="KAL2280891.1"/>
    <property type="molecule type" value="Genomic_DNA"/>
</dbReference>
<feature type="compositionally biased region" description="Polar residues" evidence="2">
    <location>
        <begin position="646"/>
        <end position="661"/>
    </location>
</feature>
<feature type="compositionally biased region" description="Acidic residues" evidence="2">
    <location>
        <begin position="673"/>
        <end position="692"/>
    </location>
</feature>
<dbReference type="SMART" id="SM00292">
    <property type="entry name" value="BRCT"/>
    <property type="match status" value="3"/>
</dbReference>
<feature type="compositionally biased region" description="Basic and acidic residues" evidence="2">
    <location>
        <begin position="851"/>
        <end position="861"/>
    </location>
</feature>
<feature type="domain" description="BRCT" evidence="3">
    <location>
        <begin position="139"/>
        <end position="216"/>
    </location>
</feature>
<dbReference type="CDD" id="cd17731">
    <property type="entry name" value="BRCT_TopBP1_rpt2_like"/>
    <property type="match status" value="1"/>
</dbReference>